<reference evidence="1 2" key="1">
    <citation type="submission" date="2015-09" db="EMBL/GenBank/DDBJ databases">
        <authorList>
            <consortium name="Pathogen Informatics"/>
        </authorList>
    </citation>
    <scope>NUCLEOTIDE SEQUENCE [LARGE SCALE GENOMIC DNA]</scope>
    <source>
        <strain evidence="1 2">2789STDY5608887</strain>
    </source>
</reference>
<name>A0A173SB87_9FIRM</name>
<gene>
    <name evidence="1" type="ORF">ERS852444_00852</name>
</gene>
<accession>A0A173SB87</accession>
<dbReference type="RefSeq" id="WP_055168145.1">
    <property type="nucleotide sequence ID" value="NZ_CYXX01000004.1"/>
</dbReference>
<sequence length="135" mass="16067">MNKKQVLAELIKNLEKYLEKGYVFHPKFMEEFQALLKNATGNEKEIFALLVKQLDFLKELGTNVYKADSNEIIKYQDRDYYSLHLSGKNFNLRLLMAFDEKDTPKFLVAFYERAGKKKTDYTQYKKVLDSRFEEI</sequence>
<dbReference type="Proteomes" id="UP000095453">
    <property type="component" value="Unassembled WGS sequence"/>
</dbReference>
<evidence type="ECO:0000313" key="1">
    <source>
        <dbReference type="EMBL" id="CUM86538.1"/>
    </source>
</evidence>
<protein>
    <recommendedName>
        <fullName evidence="3">Addiction module toxin RelE</fullName>
    </recommendedName>
</protein>
<evidence type="ECO:0000313" key="2">
    <source>
        <dbReference type="Proteomes" id="UP000095453"/>
    </source>
</evidence>
<dbReference type="EMBL" id="CYXX01000004">
    <property type="protein sequence ID" value="CUM86538.1"/>
    <property type="molecule type" value="Genomic_DNA"/>
</dbReference>
<evidence type="ECO:0008006" key="3">
    <source>
        <dbReference type="Google" id="ProtNLM"/>
    </source>
</evidence>
<proteinExistence type="predicted"/>
<organism evidence="1 2">
    <name type="scientific">Roseburia inulinivorans</name>
    <dbReference type="NCBI Taxonomy" id="360807"/>
    <lineage>
        <taxon>Bacteria</taxon>
        <taxon>Bacillati</taxon>
        <taxon>Bacillota</taxon>
        <taxon>Clostridia</taxon>
        <taxon>Lachnospirales</taxon>
        <taxon>Lachnospiraceae</taxon>
        <taxon>Roseburia</taxon>
    </lineage>
</organism>
<dbReference type="AlphaFoldDB" id="A0A173SB87"/>